<evidence type="ECO:0000313" key="2">
    <source>
        <dbReference type="Proteomes" id="UP000002276"/>
    </source>
</evidence>
<dbReference type="AlphaFoldDB" id="A0A7I6GVN4"/>
<proteinExistence type="predicted"/>
<evidence type="ECO:0000313" key="1">
    <source>
        <dbReference type="EMBL" id="AAU06984.1"/>
    </source>
</evidence>
<dbReference type="Proteomes" id="UP000002276">
    <property type="component" value="Chromosome"/>
</dbReference>
<sequence>MDLRGKYDSIFFSFDFNKHYYFFFGKLFCYVFKHIEF</sequence>
<dbReference type="KEGG" id="bga:BG0126"/>
<dbReference type="EMBL" id="CP000013">
    <property type="protein sequence ID" value="AAU06984.1"/>
    <property type="molecule type" value="Genomic_DNA"/>
</dbReference>
<accession>A0A7I6GVN4</accession>
<gene>
    <name evidence="1" type="ordered locus">BG0126</name>
</gene>
<organism evidence="1 2">
    <name type="scientific">Borrelia garinii subsp. bavariensis (strain ATCC BAA-2496 / DSM 23469 / PBi)</name>
    <name type="common">Borreliella bavariensis</name>
    <dbReference type="NCBI Taxonomy" id="290434"/>
    <lineage>
        <taxon>Bacteria</taxon>
        <taxon>Pseudomonadati</taxon>
        <taxon>Spirochaetota</taxon>
        <taxon>Spirochaetia</taxon>
        <taxon>Spirochaetales</taxon>
        <taxon>Borreliaceae</taxon>
        <taxon>Borreliella</taxon>
    </lineage>
</organism>
<name>A0A7I6GVN4_BORGP</name>
<protein>
    <submittedName>
        <fullName evidence="1">Uncharacterized protein</fullName>
    </submittedName>
</protein>
<reference evidence="1 2" key="1">
    <citation type="journal article" date="2004" name="Nucleic Acids Res.">
        <title>Comparative analysis of the Borrelia garinii genome.</title>
        <authorList>
            <person name="Glockner G."/>
            <person name="Lehmann R."/>
            <person name="Romualdi A."/>
            <person name="Pradella S."/>
            <person name="Schulte-Spechtel U."/>
            <person name="Schilhabel M."/>
            <person name="Wilske B."/>
            <person name="Suhnel J."/>
            <person name="Platzer M."/>
        </authorList>
    </citation>
    <scope>NUCLEOTIDE SEQUENCE [LARGE SCALE GENOMIC DNA]</scope>
    <source>
        <strain evidence="2">ATCC BAA-2496 / DSM 23469 / PBi</strain>
    </source>
</reference>